<dbReference type="EMBL" id="JARXVQ010000001">
    <property type="protein sequence ID" value="MDH6182387.1"/>
    <property type="molecule type" value="Genomic_DNA"/>
</dbReference>
<comment type="caution">
    <text evidence="1">The sequence shown here is derived from an EMBL/GenBank/DDBJ whole genome shotgun (WGS) entry which is preliminary data.</text>
</comment>
<protein>
    <submittedName>
        <fullName evidence="1">HEAT repeat protein</fullName>
    </submittedName>
</protein>
<dbReference type="InterPro" id="IPR016024">
    <property type="entry name" value="ARM-type_fold"/>
</dbReference>
<evidence type="ECO:0000313" key="2">
    <source>
        <dbReference type="Proteomes" id="UP001160142"/>
    </source>
</evidence>
<dbReference type="RefSeq" id="WP_322134667.1">
    <property type="nucleotide sequence ID" value="NZ_CP085036.1"/>
</dbReference>
<dbReference type="Proteomes" id="UP001160142">
    <property type="component" value="Unassembled WGS sequence"/>
</dbReference>
<proteinExistence type="predicted"/>
<name>A0ABT6KT67_9MICO</name>
<sequence length="224" mass="23956">MTTNTTALAAALERESSSDRLQAALTAGTAPRPEYLTVLVARSAVEPDFFVRDMLTWAIVRHDASVSVPLLLREVAEGGDQARSQSLHTLSKIGDERGWRAITSELLRDKNDEVARSAWRAAAILVPPGEEAVLAESLASQLGRGDATMRLSLSRAFAALGDASLPTLERHAKHGTADARAHAIASARLVLDPDATFDDLIREAVRAVSLQAAPALPPDDDAHR</sequence>
<keyword evidence="2" id="KW-1185">Reference proteome</keyword>
<reference evidence="1 2" key="1">
    <citation type="submission" date="2023-04" db="EMBL/GenBank/DDBJ databases">
        <title>Genome Encyclopedia of Bacteria and Archaea VI: Functional Genomics of Type Strains.</title>
        <authorList>
            <person name="Whitman W."/>
        </authorList>
    </citation>
    <scope>NUCLEOTIDE SEQUENCE [LARGE SCALE GENOMIC DNA]</scope>
    <source>
        <strain evidence="1 2">SG_E_30_P1</strain>
    </source>
</reference>
<evidence type="ECO:0000313" key="1">
    <source>
        <dbReference type="EMBL" id="MDH6182387.1"/>
    </source>
</evidence>
<organism evidence="1 2">
    <name type="scientific">Antiquaquibacter oligotrophicus</name>
    <dbReference type="NCBI Taxonomy" id="2880260"/>
    <lineage>
        <taxon>Bacteria</taxon>
        <taxon>Bacillati</taxon>
        <taxon>Actinomycetota</taxon>
        <taxon>Actinomycetes</taxon>
        <taxon>Micrococcales</taxon>
        <taxon>Microbacteriaceae</taxon>
        <taxon>Antiquaquibacter</taxon>
    </lineage>
</organism>
<accession>A0ABT6KT67</accession>
<gene>
    <name evidence="1" type="ORF">M2152_002569</name>
</gene>
<dbReference type="SUPFAM" id="SSF48371">
    <property type="entry name" value="ARM repeat"/>
    <property type="match status" value="1"/>
</dbReference>
<dbReference type="Gene3D" id="1.25.10.10">
    <property type="entry name" value="Leucine-rich Repeat Variant"/>
    <property type="match status" value="1"/>
</dbReference>
<dbReference type="InterPro" id="IPR011989">
    <property type="entry name" value="ARM-like"/>
</dbReference>